<dbReference type="Pfam" id="PF16653">
    <property type="entry name" value="Sacchrp_dh_C"/>
    <property type="match status" value="1"/>
</dbReference>
<dbReference type="InterPro" id="IPR051168">
    <property type="entry name" value="AASS"/>
</dbReference>
<organism evidence="4 5">
    <name type="scientific">Halteria grandinella</name>
    <dbReference type="NCBI Taxonomy" id="5974"/>
    <lineage>
        <taxon>Eukaryota</taxon>
        <taxon>Sar</taxon>
        <taxon>Alveolata</taxon>
        <taxon>Ciliophora</taxon>
        <taxon>Intramacronucleata</taxon>
        <taxon>Spirotrichea</taxon>
        <taxon>Stichotrichia</taxon>
        <taxon>Sporadotrichida</taxon>
        <taxon>Halteriidae</taxon>
        <taxon>Halteria</taxon>
    </lineage>
</organism>
<gene>
    <name evidence="4" type="ORF">FGO68_gene14864</name>
</gene>
<dbReference type="GO" id="GO:0004753">
    <property type="term" value="F:saccharopine dehydrogenase activity"/>
    <property type="evidence" value="ECO:0007669"/>
    <property type="project" value="TreeGrafter"/>
</dbReference>
<proteinExistence type="predicted"/>
<dbReference type="GO" id="GO:0019878">
    <property type="term" value="P:lysine biosynthetic process via aminoadipic acid"/>
    <property type="evidence" value="ECO:0007669"/>
    <property type="project" value="TreeGrafter"/>
</dbReference>
<dbReference type="InterPro" id="IPR032095">
    <property type="entry name" value="Sacchrp_dh-like_C"/>
</dbReference>
<dbReference type="Gene3D" id="1.10.1870.10">
    <property type="entry name" value="Domain 3, Saccharopine reductase"/>
    <property type="match status" value="1"/>
</dbReference>
<dbReference type="SUPFAM" id="SSF51735">
    <property type="entry name" value="NAD(P)-binding Rossmann-fold domains"/>
    <property type="match status" value="1"/>
</dbReference>
<evidence type="ECO:0000259" key="3">
    <source>
        <dbReference type="Pfam" id="PF16653"/>
    </source>
</evidence>
<sequence>MQKSQKKVLLLGSGLMTPALVDYLVSFKDTQVTVASNLIKEAEGVAARHPQYLKAALVDIFNEKELDALVQAHDAVISFVPPTMHLPVFKSCLKIGRHLTTSSYVSPDMEKLHEEAKKKGLIFLNEVGLDPGIDIMSTMKVKDEAEAKGWKIVAYESYCGGLPVAEQADNPFGYKFSWNPGAAIKASKNKATYKKGGKVVESPAPLKVVETRDDISVAMRLEVYPNRDSLVFMEKFGMQSCETFIRGTIRFSGFSFIISAFHDMGLTSDDAVPASVVTLRDLAQSRLAKASKSLHPKAQQAIKDSLEGGLSEQDLDLTLRLMSDIDVSYVPEGELSGLFRQYYKALIFLGFFDDKTPLVTKFKDGKSRSYLDAFGDVLAQKLSMTDEDRDLVIMRHNFILEDQTTKKRWGHYSTLIASGSSKKQGGYTIMAKTVGMTAAIGCRLILEGKISLRGVLSPIHKEIYEPSLAELERLGVTLVEESERFRTVERAKL</sequence>
<comment type="caution">
    <text evidence="4">The sequence shown here is derived from an EMBL/GenBank/DDBJ whole genome shotgun (WGS) entry which is preliminary data.</text>
</comment>
<reference evidence="4" key="1">
    <citation type="submission" date="2019-06" db="EMBL/GenBank/DDBJ databases">
        <authorList>
            <person name="Zheng W."/>
        </authorList>
    </citation>
    <scope>NUCLEOTIDE SEQUENCE</scope>
    <source>
        <strain evidence="4">QDHG01</strain>
    </source>
</reference>
<keyword evidence="1" id="KW-0560">Oxidoreductase</keyword>
<dbReference type="AlphaFoldDB" id="A0A8J8T2R9"/>
<dbReference type="PANTHER" id="PTHR11133:SF22">
    <property type="entry name" value="ALPHA-AMINOADIPIC SEMIALDEHYDE SYNTHASE, MITOCHONDRIAL"/>
    <property type="match status" value="1"/>
</dbReference>
<dbReference type="Gene3D" id="3.40.50.720">
    <property type="entry name" value="NAD(P)-binding Rossmann-like Domain"/>
    <property type="match status" value="1"/>
</dbReference>
<dbReference type="SUPFAM" id="SSF55347">
    <property type="entry name" value="Glyceraldehyde-3-phosphate dehydrogenase-like, C-terminal domain"/>
    <property type="match status" value="1"/>
</dbReference>
<dbReference type="Gene3D" id="3.30.360.10">
    <property type="entry name" value="Dihydrodipicolinate Reductase, domain 2"/>
    <property type="match status" value="1"/>
</dbReference>
<evidence type="ECO:0000256" key="1">
    <source>
        <dbReference type="ARBA" id="ARBA00023002"/>
    </source>
</evidence>
<evidence type="ECO:0008006" key="6">
    <source>
        <dbReference type="Google" id="ProtNLM"/>
    </source>
</evidence>
<dbReference type="GO" id="GO:0005737">
    <property type="term" value="C:cytoplasm"/>
    <property type="evidence" value="ECO:0007669"/>
    <property type="project" value="TreeGrafter"/>
</dbReference>
<dbReference type="InterPro" id="IPR005097">
    <property type="entry name" value="Sacchrp_dh_NADP-bd"/>
</dbReference>
<dbReference type="OrthoDB" id="10059875at2759"/>
<evidence type="ECO:0000313" key="4">
    <source>
        <dbReference type="EMBL" id="TNV79715.1"/>
    </source>
</evidence>
<dbReference type="Proteomes" id="UP000785679">
    <property type="component" value="Unassembled WGS sequence"/>
</dbReference>
<feature type="domain" description="Saccharopine dehydrogenase NADP binding" evidence="2">
    <location>
        <begin position="8"/>
        <end position="123"/>
    </location>
</feature>
<accession>A0A8J8T2R9</accession>
<dbReference type="EMBL" id="RRYP01008527">
    <property type="protein sequence ID" value="TNV79715.1"/>
    <property type="molecule type" value="Genomic_DNA"/>
</dbReference>
<feature type="domain" description="Saccharopine dehydrogenase-like C-terminal" evidence="3">
    <location>
        <begin position="128"/>
        <end position="475"/>
    </location>
</feature>
<evidence type="ECO:0000313" key="5">
    <source>
        <dbReference type="Proteomes" id="UP000785679"/>
    </source>
</evidence>
<protein>
    <recommendedName>
        <fullName evidence="6">Saccharopine dehydrogenase</fullName>
    </recommendedName>
</protein>
<dbReference type="Pfam" id="PF03435">
    <property type="entry name" value="Sacchrp_dh_NADP"/>
    <property type="match status" value="1"/>
</dbReference>
<evidence type="ECO:0000259" key="2">
    <source>
        <dbReference type="Pfam" id="PF03435"/>
    </source>
</evidence>
<dbReference type="InterPro" id="IPR036291">
    <property type="entry name" value="NAD(P)-bd_dom_sf"/>
</dbReference>
<keyword evidence="5" id="KW-1185">Reference proteome</keyword>
<dbReference type="PANTHER" id="PTHR11133">
    <property type="entry name" value="SACCHAROPINE DEHYDROGENASE"/>
    <property type="match status" value="1"/>
</dbReference>
<name>A0A8J8T2R9_HALGN</name>